<keyword evidence="6" id="KW-1185">Reference proteome</keyword>
<feature type="compositionally biased region" description="Pro residues" evidence="3">
    <location>
        <begin position="323"/>
        <end position="333"/>
    </location>
</feature>
<keyword evidence="2" id="KW-0808">Transferase</keyword>
<dbReference type="InterPro" id="IPR036230">
    <property type="entry name" value="LeuA_allosteric_dom_sf"/>
</dbReference>
<dbReference type="InterPro" id="IPR054692">
    <property type="entry name" value="LeuA-like_post-cat"/>
</dbReference>
<evidence type="ECO:0000256" key="2">
    <source>
        <dbReference type="ARBA" id="ARBA00022679"/>
    </source>
</evidence>
<name>A0ABN3Q409_9ACTN</name>
<comment type="caution">
    <text evidence="5">The sequence shown here is derived from an EMBL/GenBank/DDBJ whole genome shotgun (WGS) entry which is preliminary data.</text>
</comment>
<organism evidence="5 6">
    <name type="scientific">Streptomyces axinellae</name>
    <dbReference type="NCBI Taxonomy" id="552788"/>
    <lineage>
        <taxon>Bacteria</taxon>
        <taxon>Bacillati</taxon>
        <taxon>Actinomycetota</taxon>
        <taxon>Actinomycetes</taxon>
        <taxon>Kitasatosporales</taxon>
        <taxon>Streptomycetaceae</taxon>
        <taxon>Streptomyces</taxon>
    </lineage>
</organism>
<dbReference type="EMBL" id="BAAARJ010000007">
    <property type="protein sequence ID" value="GAA2610609.1"/>
    <property type="molecule type" value="Genomic_DNA"/>
</dbReference>
<feature type="compositionally biased region" description="Low complexity" evidence="3">
    <location>
        <begin position="355"/>
        <end position="364"/>
    </location>
</feature>
<dbReference type="PANTHER" id="PTHR46911:SF1">
    <property type="entry name" value="2-ISOPROPYLMALATE SYNTHASE"/>
    <property type="match status" value="1"/>
</dbReference>
<dbReference type="Pfam" id="PF00682">
    <property type="entry name" value="HMGL-like"/>
    <property type="match status" value="1"/>
</dbReference>
<dbReference type="Gene3D" id="3.30.160.270">
    <property type="match status" value="1"/>
</dbReference>
<feature type="compositionally biased region" description="Basic and acidic residues" evidence="3">
    <location>
        <begin position="370"/>
        <end position="379"/>
    </location>
</feature>
<sequence>MASAELAVLSGADRIEGTLFGNGERTGNVCLATLALNLFTRGVDPQLDFSDIDAVRRTVERCNQLPVHARHPYAGDLVHTAFSGTHQDAIGKGLKALEERARGVGRVPSELPWRVPYLPIDPKDISRTYESVIRVNSQSGKGGVAHVLKSHHGLDLPRGPSVEFARRVQKATDESGAELTAHRVWEIFAETCLEPAPWLELKELHDQRDGDGQHDEDDHRGEAEAETAVCATLAATSEGPATSGRGGQGGSREEHLTGGGARAVPKPSSPPSNGAGTPPSSTTSAGTRSGTATVRTPPRTPTSPRTGSPPTGSPPTGSASTPTPAPPRPPPSSTPSTAPVSPTPPTRLTPPTRPTPAARPRSSPDGVRTNVREPGEVGVRRPLAAHSQPTHTPLSARRDFDQLASETDYFHSIG</sequence>
<evidence type="ECO:0000259" key="4">
    <source>
        <dbReference type="PROSITE" id="PS50991"/>
    </source>
</evidence>
<dbReference type="EC" id="2.3.3.13" evidence="1"/>
<proteinExistence type="predicted"/>
<dbReference type="InterPro" id="IPR013785">
    <property type="entry name" value="Aldolase_TIM"/>
</dbReference>
<gene>
    <name evidence="5" type="ORF">GCM10009863_25230</name>
</gene>
<dbReference type="Proteomes" id="UP001501447">
    <property type="component" value="Unassembled WGS sequence"/>
</dbReference>
<dbReference type="InterPro" id="IPR000891">
    <property type="entry name" value="PYR_CT"/>
</dbReference>
<evidence type="ECO:0000313" key="6">
    <source>
        <dbReference type="Proteomes" id="UP001501447"/>
    </source>
</evidence>
<reference evidence="5 6" key="1">
    <citation type="journal article" date="2019" name="Int. J. Syst. Evol. Microbiol.">
        <title>The Global Catalogue of Microorganisms (GCM) 10K type strain sequencing project: providing services to taxonomists for standard genome sequencing and annotation.</title>
        <authorList>
            <consortium name="The Broad Institute Genomics Platform"/>
            <consortium name="The Broad Institute Genome Sequencing Center for Infectious Disease"/>
            <person name="Wu L."/>
            <person name="Ma J."/>
        </authorList>
    </citation>
    <scope>NUCLEOTIDE SEQUENCE [LARGE SCALE GENOMIC DNA]</scope>
    <source>
        <strain evidence="5 6">JCM 16373</strain>
    </source>
</reference>
<dbReference type="PANTHER" id="PTHR46911">
    <property type="match status" value="1"/>
</dbReference>
<feature type="compositionally biased region" description="Pro residues" evidence="3">
    <location>
        <begin position="341"/>
        <end position="354"/>
    </location>
</feature>
<dbReference type="PROSITE" id="PS50991">
    <property type="entry name" value="PYR_CT"/>
    <property type="match status" value="1"/>
</dbReference>
<feature type="compositionally biased region" description="Low complexity" evidence="3">
    <location>
        <begin position="271"/>
        <end position="322"/>
    </location>
</feature>
<accession>A0ABN3Q409</accession>
<evidence type="ECO:0000256" key="3">
    <source>
        <dbReference type="SAM" id="MobiDB-lite"/>
    </source>
</evidence>
<protein>
    <recommendedName>
        <fullName evidence="1">2-isopropylmalate synthase</fullName>
        <ecNumber evidence="1">2.3.3.13</ecNumber>
    </recommendedName>
</protein>
<dbReference type="SUPFAM" id="SSF89000">
    <property type="entry name" value="post-HMGL domain-like"/>
    <property type="match status" value="1"/>
</dbReference>
<dbReference type="PRINTS" id="PR01217">
    <property type="entry name" value="PRICHEXTENSN"/>
</dbReference>
<dbReference type="SUPFAM" id="SSF51569">
    <property type="entry name" value="Aldolase"/>
    <property type="match status" value="1"/>
</dbReference>
<dbReference type="Gene3D" id="3.20.20.70">
    <property type="entry name" value="Aldolase class I"/>
    <property type="match status" value="1"/>
</dbReference>
<dbReference type="Pfam" id="PF22615">
    <property type="entry name" value="IPMS_D2"/>
    <property type="match status" value="1"/>
</dbReference>
<evidence type="ECO:0000256" key="1">
    <source>
        <dbReference type="ARBA" id="ARBA00012973"/>
    </source>
</evidence>
<feature type="domain" description="Pyruvate carboxyltransferase" evidence="4">
    <location>
        <begin position="1"/>
        <end position="53"/>
    </location>
</feature>
<feature type="region of interest" description="Disordered" evidence="3">
    <location>
        <begin position="236"/>
        <end position="394"/>
    </location>
</feature>
<evidence type="ECO:0000313" key="5">
    <source>
        <dbReference type="EMBL" id="GAA2610609.1"/>
    </source>
</evidence>